<dbReference type="SUPFAM" id="SSF55486">
    <property type="entry name" value="Metalloproteases ('zincins'), catalytic domain"/>
    <property type="match status" value="1"/>
</dbReference>
<keyword evidence="4" id="KW-1185">Reference proteome</keyword>
<comment type="caution">
    <text evidence="3">The sequence shown here is derived from an EMBL/GenBank/DDBJ whole genome shotgun (WGS) entry which is preliminary data.</text>
</comment>
<dbReference type="Proteomes" id="UP000747110">
    <property type="component" value="Unassembled WGS sequence"/>
</dbReference>
<feature type="region of interest" description="Disordered" evidence="1">
    <location>
        <begin position="513"/>
        <end position="664"/>
    </location>
</feature>
<accession>A0A8J4C8D0</accession>
<dbReference type="PROSITE" id="PS51257">
    <property type="entry name" value="PROKAR_LIPOPROTEIN"/>
    <property type="match status" value="1"/>
</dbReference>
<organism evidence="3 4">
    <name type="scientific">Volvox reticuliferus</name>
    <dbReference type="NCBI Taxonomy" id="1737510"/>
    <lineage>
        <taxon>Eukaryota</taxon>
        <taxon>Viridiplantae</taxon>
        <taxon>Chlorophyta</taxon>
        <taxon>core chlorophytes</taxon>
        <taxon>Chlorophyceae</taxon>
        <taxon>CS clade</taxon>
        <taxon>Chlamydomonadales</taxon>
        <taxon>Volvocaceae</taxon>
        <taxon>Volvox</taxon>
    </lineage>
</organism>
<proteinExistence type="predicted"/>
<gene>
    <name evidence="3" type="ORF">Vretifemale_6254</name>
</gene>
<dbReference type="EMBL" id="BNCP01000009">
    <property type="protein sequence ID" value="GIL76784.1"/>
    <property type="molecule type" value="Genomic_DNA"/>
</dbReference>
<dbReference type="InterPro" id="IPR008752">
    <property type="entry name" value="Peptidase_M11"/>
</dbReference>
<evidence type="ECO:0000313" key="4">
    <source>
        <dbReference type="Proteomes" id="UP000747110"/>
    </source>
</evidence>
<sequence>MKASLAPAALASTVIAAFIYVIGSCAERQLNTVTGEQISYGTVLTLTSSFPGGRDSHVFYLRQDDGQMYRLSFCSGMISAADLVPNVRFAITYSSIQDGVMNTCQKPRQLNREPPAAAGARRRSLFGSEITAPIRPTFLVYIVTVCGFDKPAAATPAMLNGSFFAEDRKQTLAGYYKTCSYGKVSLAPSRVLILANLTIPCTGELKNITFTFPSGNRFDTSSCGHDNLLKWHYYLDSVVSEQRVVPTDFNHKVILLPAGFSGTKPMCNGFAGTATVGPWIRRISDANLYGTDLIWWSGDHVGDLEIMFHEVGHTLGMAHAAAIANCKGTDQCDHTCPMGATGGQGIRCLNAPHLWQLGWGQPFRQLTDTDLPIGTKQVLTMPPQLTTSKSFVMVDLNTMPGNMKLYVAVRINTQPYELPYGVPLNGYAFLTVHSYNGTDKQPYARTVLLADIQIGDTYVDHTSGLVVSYTKWDDIDGVVLATFCRQAAATEQICGDGLDDDCDGLPDAKDPDCIGKMADGTNPFNDDGSGGNEASSYRVSSPPSTLAPTPSTLAPTPSTLAPATSYPRTRPRQNPQLSAESRFPPPPKSSPPKSRQPKPRSPSLSMPPRPTFRAPPSPPPRSPPRPKVWVKLLPSGARPSPPSPRKGQRPPPKPPSYRSPAAQA</sequence>
<feature type="compositionally biased region" description="Pro residues" evidence="1">
    <location>
        <begin position="639"/>
        <end position="657"/>
    </location>
</feature>
<evidence type="ECO:0000313" key="3">
    <source>
        <dbReference type="EMBL" id="GIL76784.1"/>
    </source>
</evidence>
<evidence type="ECO:0000259" key="2">
    <source>
        <dbReference type="Pfam" id="PF05548"/>
    </source>
</evidence>
<feature type="domain" description="Peptidase M11 gametolysin" evidence="2">
    <location>
        <begin position="139"/>
        <end position="447"/>
    </location>
</feature>
<name>A0A8J4C8D0_9CHLO</name>
<dbReference type="PRINTS" id="PR01217">
    <property type="entry name" value="PRICHEXTENSN"/>
</dbReference>
<dbReference type="Pfam" id="PF05548">
    <property type="entry name" value="Peptidase_M11"/>
    <property type="match status" value="1"/>
</dbReference>
<dbReference type="AlphaFoldDB" id="A0A8J4C8D0"/>
<feature type="compositionally biased region" description="Pro residues" evidence="1">
    <location>
        <begin position="605"/>
        <end position="626"/>
    </location>
</feature>
<feature type="compositionally biased region" description="Low complexity" evidence="1">
    <location>
        <begin position="540"/>
        <end position="565"/>
    </location>
</feature>
<protein>
    <recommendedName>
        <fullName evidence="2">Peptidase M11 gametolysin domain-containing protein</fullName>
    </recommendedName>
</protein>
<dbReference type="OrthoDB" id="442731at2759"/>
<evidence type="ECO:0000256" key="1">
    <source>
        <dbReference type="SAM" id="MobiDB-lite"/>
    </source>
</evidence>
<reference evidence="3" key="1">
    <citation type="journal article" date="2021" name="Proc. Natl. Acad. Sci. U.S.A.">
        <title>Three genomes in the algal genus Volvox reveal the fate of a haploid sex-determining region after a transition to homothallism.</title>
        <authorList>
            <person name="Yamamoto K."/>
            <person name="Hamaji T."/>
            <person name="Kawai-Toyooka H."/>
            <person name="Matsuzaki R."/>
            <person name="Takahashi F."/>
            <person name="Nishimura Y."/>
            <person name="Kawachi M."/>
            <person name="Noguchi H."/>
            <person name="Minakuchi Y."/>
            <person name="Umen J.G."/>
            <person name="Toyoda A."/>
            <person name="Nozaki H."/>
        </authorList>
    </citation>
    <scope>NUCLEOTIDE SEQUENCE</scope>
    <source>
        <strain evidence="3">NIES-3786</strain>
    </source>
</reference>